<dbReference type="RefSeq" id="WP_006965936.1">
    <property type="nucleotide sequence ID" value="NZ_APJX01000004.1"/>
</dbReference>
<dbReference type="InterPro" id="IPR058240">
    <property type="entry name" value="rSAM_sf"/>
</dbReference>
<dbReference type="GO" id="GO:0046872">
    <property type="term" value="F:metal ion binding"/>
    <property type="evidence" value="ECO:0007669"/>
    <property type="project" value="UniProtKB-KW"/>
</dbReference>
<keyword evidence="7" id="KW-1185">Reference proteome</keyword>
<dbReference type="Proteomes" id="UP000014216">
    <property type="component" value="Unassembled WGS sequence"/>
</dbReference>
<dbReference type="InterPro" id="IPR023404">
    <property type="entry name" value="rSAM_horseshoe"/>
</dbReference>
<dbReference type="SUPFAM" id="SSF102114">
    <property type="entry name" value="Radical SAM enzymes"/>
    <property type="match status" value="1"/>
</dbReference>
<dbReference type="GO" id="GO:0051536">
    <property type="term" value="F:iron-sulfur cluster binding"/>
    <property type="evidence" value="ECO:0007669"/>
    <property type="project" value="UniProtKB-KW"/>
</dbReference>
<protein>
    <submittedName>
        <fullName evidence="6">Radical SAM domain-containing protein</fullName>
    </submittedName>
</protein>
<reference evidence="6 7" key="1">
    <citation type="journal article" date="2013" name="Genome Announc.">
        <title>Draft Genome Sequence of Desulfotignum phosphitoxidans DSM 13687 Strain FiPS-3.</title>
        <authorList>
            <person name="Poehlein A."/>
            <person name="Daniel R."/>
            <person name="Simeonova D.D."/>
        </authorList>
    </citation>
    <scope>NUCLEOTIDE SEQUENCE [LARGE SCALE GENOMIC DNA]</scope>
    <source>
        <strain evidence="6 7">DSM 13687</strain>
    </source>
</reference>
<dbReference type="InterPro" id="IPR051198">
    <property type="entry name" value="BchE-like"/>
</dbReference>
<dbReference type="PATRIC" id="fig|1286635.3.peg.2274"/>
<evidence type="ECO:0000313" key="6">
    <source>
        <dbReference type="EMBL" id="EMS79685.1"/>
    </source>
</evidence>
<sequence>MLQIRDPYKTTHPETAYQTDDLSIFLNIRGNNEYVKVSYPVKYGIFSRLETREMILEFNLNHEIKHARSKTRHWLHPSEWLKRTVGNDWIYYSSGGYSGVVEAIGEYYLPNFMYATNSLLGGKPFEFPVIADLCSSWQDMMAGIPGALPDMPDPIADWLEKAKSIHGPDLEKKADHLFDISGARATVLPPDARHSDYNLIPLTIADGCLYKCRFCKVKNKKPFTPRSRTDIQQQIQALKLLYGPDLINYNALFLGEHDALCAPKDLILFAANQSHDAFGFAHSFMKTPRMYLFGSVDSLLNADMTLFEALNRLPFDTYINIGLESHDQATLDRIGKPITAEKVSLAFDRMGEINQTFPKIEMTGNFIMDDHLPPTHIQSMLDLVRDRISRPVPKGSIYLSPLRFGKPSREVLYDFYRLKTASRLPMFLYIIQRL</sequence>
<name>S0FYD6_9BACT</name>
<keyword evidence="4" id="KW-0408">Iron</keyword>
<accession>S0FYD6</accession>
<keyword evidence="5" id="KW-0411">Iron-sulfur</keyword>
<evidence type="ECO:0000256" key="4">
    <source>
        <dbReference type="ARBA" id="ARBA00023004"/>
    </source>
</evidence>
<dbReference type="PANTHER" id="PTHR43409">
    <property type="entry name" value="ANAEROBIC MAGNESIUM-PROTOPORPHYRIN IX MONOMETHYL ESTER CYCLASE-RELATED"/>
    <property type="match status" value="1"/>
</dbReference>
<dbReference type="AlphaFoldDB" id="S0FYD6"/>
<evidence type="ECO:0000256" key="2">
    <source>
        <dbReference type="ARBA" id="ARBA00022691"/>
    </source>
</evidence>
<dbReference type="Gene3D" id="3.80.30.20">
    <property type="entry name" value="tm_1862 like domain"/>
    <property type="match status" value="1"/>
</dbReference>
<dbReference type="EMBL" id="APJX01000004">
    <property type="protein sequence ID" value="EMS79685.1"/>
    <property type="molecule type" value="Genomic_DNA"/>
</dbReference>
<keyword evidence="3" id="KW-0479">Metal-binding</keyword>
<comment type="cofactor">
    <cofactor evidence="1">
        <name>[4Fe-4S] cluster</name>
        <dbReference type="ChEBI" id="CHEBI:49883"/>
    </cofactor>
</comment>
<dbReference type="SFLD" id="SFLDG01082">
    <property type="entry name" value="B12-binding_domain_containing"/>
    <property type="match status" value="1"/>
</dbReference>
<keyword evidence="2" id="KW-0949">S-adenosyl-L-methionine</keyword>
<comment type="caution">
    <text evidence="6">The sequence shown here is derived from an EMBL/GenBank/DDBJ whole genome shotgun (WGS) entry which is preliminary data.</text>
</comment>
<evidence type="ECO:0000256" key="3">
    <source>
        <dbReference type="ARBA" id="ARBA00022723"/>
    </source>
</evidence>
<dbReference type="GO" id="GO:0003824">
    <property type="term" value="F:catalytic activity"/>
    <property type="evidence" value="ECO:0007669"/>
    <property type="project" value="InterPro"/>
</dbReference>
<dbReference type="InterPro" id="IPR007197">
    <property type="entry name" value="rSAM"/>
</dbReference>
<organism evidence="6 7">
    <name type="scientific">Desulfotignum phosphitoxidans DSM 13687</name>
    <dbReference type="NCBI Taxonomy" id="1286635"/>
    <lineage>
        <taxon>Bacteria</taxon>
        <taxon>Pseudomonadati</taxon>
        <taxon>Thermodesulfobacteriota</taxon>
        <taxon>Desulfobacteria</taxon>
        <taxon>Desulfobacterales</taxon>
        <taxon>Desulfobacteraceae</taxon>
        <taxon>Desulfotignum</taxon>
    </lineage>
</organism>
<evidence type="ECO:0000256" key="1">
    <source>
        <dbReference type="ARBA" id="ARBA00001966"/>
    </source>
</evidence>
<evidence type="ECO:0000313" key="7">
    <source>
        <dbReference type="Proteomes" id="UP000014216"/>
    </source>
</evidence>
<dbReference type="SFLD" id="SFLDS00029">
    <property type="entry name" value="Radical_SAM"/>
    <property type="match status" value="1"/>
</dbReference>
<proteinExistence type="predicted"/>
<gene>
    <name evidence="6" type="ORF">Dpo_4c02370</name>
</gene>
<evidence type="ECO:0000256" key="5">
    <source>
        <dbReference type="ARBA" id="ARBA00023014"/>
    </source>
</evidence>